<evidence type="ECO:0000256" key="7">
    <source>
        <dbReference type="ARBA" id="ARBA00035652"/>
    </source>
</evidence>
<dbReference type="RefSeq" id="WP_202009708.1">
    <property type="nucleotide sequence ID" value="NZ_JAERRB010000003.1"/>
</dbReference>
<feature type="transmembrane region" description="Helical" evidence="8">
    <location>
        <begin position="399"/>
        <end position="425"/>
    </location>
</feature>
<comment type="similarity">
    <text evidence="7">In the N-terminal section; belongs to the binding-protein-dependent transport system permease family.</text>
</comment>
<reference evidence="10 11" key="1">
    <citation type="submission" date="2021-01" db="EMBL/GenBank/DDBJ databases">
        <title>Chryseolinea sp. Jin1 Genome sequencing and assembly.</title>
        <authorList>
            <person name="Kim I."/>
        </authorList>
    </citation>
    <scope>NUCLEOTIDE SEQUENCE [LARGE SCALE GENOMIC DNA]</scope>
    <source>
        <strain evidence="10 11">Jin1</strain>
    </source>
</reference>
<evidence type="ECO:0000256" key="3">
    <source>
        <dbReference type="ARBA" id="ARBA00022692"/>
    </source>
</evidence>
<evidence type="ECO:0000256" key="4">
    <source>
        <dbReference type="ARBA" id="ARBA00022989"/>
    </source>
</evidence>
<dbReference type="Pfam" id="PF00528">
    <property type="entry name" value="BPD_transp_1"/>
    <property type="match status" value="1"/>
</dbReference>
<dbReference type="SUPFAM" id="SSF53850">
    <property type="entry name" value="Periplasmic binding protein-like II"/>
    <property type="match status" value="1"/>
</dbReference>
<name>A0ABS1KR96_9BACT</name>
<evidence type="ECO:0000313" key="10">
    <source>
        <dbReference type="EMBL" id="MBL0742000.1"/>
    </source>
</evidence>
<keyword evidence="3 8" id="KW-0812">Transmembrane</keyword>
<dbReference type="PANTHER" id="PTHR30177">
    <property type="entry name" value="GLYCINE BETAINE/L-PROLINE TRANSPORT SYSTEM PERMEASE PROTEIN PROW"/>
    <property type="match status" value="1"/>
</dbReference>
<dbReference type="Proteomes" id="UP000613030">
    <property type="component" value="Unassembled WGS sequence"/>
</dbReference>
<dbReference type="SUPFAM" id="SSF161098">
    <property type="entry name" value="MetI-like"/>
    <property type="match status" value="1"/>
</dbReference>
<dbReference type="Pfam" id="PF04069">
    <property type="entry name" value="OpuAC"/>
    <property type="match status" value="1"/>
</dbReference>
<organism evidence="10 11">
    <name type="scientific">Chryseolinea lacunae</name>
    <dbReference type="NCBI Taxonomy" id="2801331"/>
    <lineage>
        <taxon>Bacteria</taxon>
        <taxon>Pseudomonadati</taxon>
        <taxon>Bacteroidota</taxon>
        <taxon>Cytophagia</taxon>
        <taxon>Cytophagales</taxon>
        <taxon>Fulvivirgaceae</taxon>
        <taxon>Chryseolinea</taxon>
    </lineage>
</organism>
<dbReference type="InterPro" id="IPR000515">
    <property type="entry name" value="MetI-like"/>
</dbReference>
<dbReference type="Gene3D" id="3.40.190.120">
    <property type="entry name" value="Osmoprotection protein (prox), domain 2"/>
    <property type="match status" value="1"/>
</dbReference>
<gene>
    <name evidence="10" type="ORF">JI741_12270</name>
</gene>
<feature type="transmembrane region" description="Helical" evidence="8">
    <location>
        <begin position="332"/>
        <end position="360"/>
    </location>
</feature>
<feature type="transmembrane region" description="Helical" evidence="8">
    <location>
        <begin position="445"/>
        <end position="467"/>
    </location>
</feature>
<dbReference type="InterPro" id="IPR051204">
    <property type="entry name" value="ABC_transp_perm/SBD"/>
</dbReference>
<dbReference type="PANTHER" id="PTHR30177:SF4">
    <property type="entry name" value="OSMOPROTECTANT IMPORT PERMEASE PROTEIN OSMW"/>
    <property type="match status" value="1"/>
</dbReference>
<comment type="subcellular location">
    <subcellularLocation>
        <location evidence="1 8">Cell membrane</location>
        <topology evidence="1 8">Multi-pass membrane protein</topology>
    </subcellularLocation>
</comment>
<dbReference type="Gene3D" id="1.10.3720.10">
    <property type="entry name" value="MetI-like"/>
    <property type="match status" value="1"/>
</dbReference>
<keyword evidence="4 8" id="KW-1133">Transmembrane helix</keyword>
<keyword evidence="2 8" id="KW-0813">Transport</keyword>
<comment type="caution">
    <text evidence="10">The sequence shown here is derived from an EMBL/GenBank/DDBJ whole genome shotgun (WGS) entry which is preliminary data.</text>
</comment>
<comment type="similarity">
    <text evidence="6">In the C-terminal section; belongs to the OsmX family.</text>
</comment>
<protein>
    <submittedName>
        <fullName evidence="10">ABC transporter permease subunit</fullName>
    </submittedName>
</protein>
<dbReference type="CDD" id="cd06261">
    <property type="entry name" value="TM_PBP2"/>
    <property type="match status" value="1"/>
</dbReference>
<evidence type="ECO:0000256" key="2">
    <source>
        <dbReference type="ARBA" id="ARBA00022448"/>
    </source>
</evidence>
<evidence type="ECO:0000256" key="8">
    <source>
        <dbReference type="RuleBase" id="RU363032"/>
    </source>
</evidence>
<evidence type="ECO:0000259" key="9">
    <source>
        <dbReference type="PROSITE" id="PS50928"/>
    </source>
</evidence>
<evidence type="ECO:0000313" key="11">
    <source>
        <dbReference type="Proteomes" id="UP000613030"/>
    </source>
</evidence>
<evidence type="ECO:0000256" key="1">
    <source>
        <dbReference type="ARBA" id="ARBA00004651"/>
    </source>
</evidence>
<feature type="domain" description="ABC transmembrane type-1" evidence="9">
    <location>
        <begin position="285"/>
        <end position="468"/>
    </location>
</feature>
<dbReference type="InterPro" id="IPR035906">
    <property type="entry name" value="MetI-like_sf"/>
</dbReference>
<proteinExistence type="inferred from homology"/>
<dbReference type="Gene3D" id="3.40.190.10">
    <property type="entry name" value="Periplasmic binding protein-like II"/>
    <property type="match status" value="1"/>
</dbReference>
<accession>A0ABS1KR96</accession>
<comment type="similarity">
    <text evidence="8">Belongs to the binding-protein-dependent transport system permease family.</text>
</comment>
<evidence type="ECO:0000256" key="5">
    <source>
        <dbReference type="ARBA" id="ARBA00023136"/>
    </source>
</evidence>
<evidence type="ECO:0000256" key="6">
    <source>
        <dbReference type="ARBA" id="ARBA00035642"/>
    </source>
</evidence>
<dbReference type="EMBL" id="JAERRB010000003">
    <property type="protein sequence ID" value="MBL0742000.1"/>
    <property type="molecule type" value="Genomic_DNA"/>
</dbReference>
<feature type="transmembrane region" description="Helical" evidence="8">
    <location>
        <begin position="291"/>
        <end position="312"/>
    </location>
</feature>
<dbReference type="PROSITE" id="PS50928">
    <property type="entry name" value="ABC_TM1"/>
    <property type="match status" value="1"/>
</dbReference>
<sequence length="477" mass="52002">MLVSAFAQAQNVTVGAKHFTEGYILSEIMAQLLEANGFTVDRKYNLGGTMVCYKALERGEIDVYPEYTGTLSFEILAAAKNLSVNDINAQLKTQKLAIAQPYGFSNTYALVVPDKWSREKGVRNISDLQSHPEAKIGLSYEFLKRQDGWENLAKAYTLLQTPVGLEHGLAYSALVENKIEVTDAYSTDGEIVKHHLVVLNDDQKFFPDYLATSFFREDLDPKAQKVLEALTETITPSEMQAMNAAVLFEKKNFQQVAAGFLKDKKLVNDAAAENTSIVPDLLVKTGVHLRLTFISLLLAMLVAIPLGIVLYWNPVPARYVLYAVGLLQTIPSIALLAIFIPLTGIGEVPAVAALFLYALLPMVRNTYTGLQGIDPVLKKVAVGMGMNKTQRMKMLELPLAMPFILSGIRTAAVISVGTATLAAFIGAGGLGEYIVTGLALNNTSLILRGAIPAAVLAIAIEMLFEVIEQIAKPKYLK</sequence>
<dbReference type="InterPro" id="IPR007210">
    <property type="entry name" value="ABC_Gly_betaine_transp_sub-bd"/>
</dbReference>
<keyword evidence="11" id="KW-1185">Reference proteome</keyword>
<keyword evidence="5 8" id="KW-0472">Membrane</keyword>